<accession>A0ACB8TKM6</accession>
<sequence length="81" mass="9248">MPTRPFRRLARLVPLALTLLLVLLSDQAALDLKVVSDLHSTQQRSRTHPQAYFSCPHASPLVFIFIGHHVHVSDRTIHHHE</sequence>
<comment type="caution">
    <text evidence="1">The sequence shown here is derived from an EMBL/GenBank/DDBJ whole genome shotgun (WGS) entry which is preliminary data.</text>
</comment>
<organism evidence="1 2">
    <name type="scientific">Artomyces pyxidatus</name>
    <dbReference type="NCBI Taxonomy" id="48021"/>
    <lineage>
        <taxon>Eukaryota</taxon>
        <taxon>Fungi</taxon>
        <taxon>Dikarya</taxon>
        <taxon>Basidiomycota</taxon>
        <taxon>Agaricomycotina</taxon>
        <taxon>Agaricomycetes</taxon>
        <taxon>Russulales</taxon>
        <taxon>Auriscalpiaceae</taxon>
        <taxon>Artomyces</taxon>
    </lineage>
</organism>
<keyword evidence="2" id="KW-1185">Reference proteome</keyword>
<reference evidence="1" key="1">
    <citation type="submission" date="2021-03" db="EMBL/GenBank/DDBJ databases">
        <authorList>
            <consortium name="DOE Joint Genome Institute"/>
            <person name="Ahrendt S."/>
            <person name="Looney B.P."/>
            <person name="Miyauchi S."/>
            <person name="Morin E."/>
            <person name="Drula E."/>
            <person name="Courty P.E."/>
            <person name="Chicoki N."/>
            <person name="Fauchery L."/>
            <person name="Kohler A."/>
            <person name="Kuo A."/>
            <person name="Labutti K."/>
            <person name="Pangilinan J."/>
            <person name="Lipzen A."/>
            <person name="Riley R."/>
            <person name="Andreopoulos W."/>
            <person name="He G."/>
            <person name="Johnson J."/>
            <person name="Barry K.W."/>
            <person name="Grigoriev I.V."/>
            <person name="Nagy L."/>
            <person name="Hibbett D."/>
            <person name="Henrissat B."/>
            <person name="Matheny P.B."/>
            <person name="Labbe J."/>
            <person name="Martin F."/>
        </authorList>
    </citation>
    <scope>NUCLEOTIDE SEQUENCE</scope>
    <source>
        <strain evidence="1">HHB10654</strain>
    </source>
</reference>
<gene>
    <name evidence="1" type="ORF">BV25DRAFT_1817932</name>
</gene>
<proteinExistence type="predicted"/>
<protein>
    <submittedName>
        <fullName evidence="1">Uncharacterized protein</fullName>
    </submittedName>
</protein>
<reference evidence="1" key="2">
    <citation type="journal article" date="2022" name="New Phytol.">
        <title>Evolutionary transition to the ectomycorrhizal habit in the genomes of a hyperdiverse lineage of mushroom-forming fungi.</title>
        <authorList>
            <person name="Looney B."/>
            <person name="Miyauchi S."/>
            <person name="Morin E."/>
            <person name="Drula E."/>
            <person name="Courty P.E."/>
            <person name="Kohler A."/>
            <person name="Kuo A."/>
            <person name="LaButti K."/>
            <person name="Pangilinan J."/>
            <person name="Lipzen A."/>
            <person name="Riley R."/>
            <person name="Andreopoulos W."/>
            <person name="He G."/>
            <person name="Johnson J."/>
            <person name="Nolan M."/>
            <person name="Tritt A."/>
            <person name="Barry K.W."/>
            <person name="Grigoriev I.V."/>
            <person name="Nagy L.G."/>
            <person name="Hibbett D."/>
            <person name="Henrissat B."/>
            <person name="Matheny P.B."/>
            <person name="Labbe J."/>
            <person name="Martin F.M."/>
        </authorList>
    </citation>
    <scope>NUCLEOTIDE SEQUENCE</scope>
    <source>
        <strain evidence="1">HHB10654</strain>
    </source>
</reference>
<evidence type="ECO:0000313" key="2">
    <source>
        <dbReference type="Proteomes" id="UP000814140"/>
    </source>
</evidence>
<dbReference type="Proteomes" id="UP000814140">
    <property type="component" value="Unassembled WGS sequence"/>
</dbReference>
<evidence type="ECO:0000313" key="1">
    <source>
        <dbReference type="EMBL" id="KAI0069004.1"/>
    </source>
</evidence>
<name>A0ACB8TKM6_9AGAM</name>
<dbReference type="EMBL" id="MU277187">
    <property type="protein sequence ID" value="KAI0069004.1"/>
    <property type="molecule type" value="Genomic_DNA"/>
</dbReference>